<sequence length="82" mass="9261">MGQIPIEISSLTSLQNLQILNLADNKFSSEIPSRFNNLKNLTYLNLSNAGFMGQIPIEISFLTRWVTLDISLLLFIWATSET</sequence>
<keyword evidence="4" id="KW-0732">Signal</keyword>
<dbReference type="Gene3D" id="3.80.10.10">
    <property type="entry name" value="Ribonuclease Inhibitor"/>
    <property type="match status" value="1"/>
</dbReference>
<evidence type="ECO:0000256" key="5">
    <source>
        <dbReference type="ARBA" id="ARBA00022737"/>
    </source>
</evidence>
<keyword evidence="10" id="KW-0418">Kinase</keyword>
<keyword evidence="2" id="KW-0433">Leucine-rich repeat</keyword>
<dbReference type="InterPro" id="IPR032675">
    <property type="entry name" value="LRR_dom_sf"/>
</dbReference>
<dbReference type="GO" id="GO:0016301">
    <property type="term" value="F:kinase activity"/>
    <property type="evidence" value="ECO:0007669"/>
    <property type="project" value="UniProtKB-KW"/>
</dbReference>
<proteinExistence type="predicted"/>
<dbReference type="GO" id="GO:0016020">
    <property type="term" value="C:membrane"/>
    <property type="evidence" value="ECO:0007669"/>
    <property type="project" value="UniProtKB-SubCell"/>
</dbReference>
<dbReference type="PANTHER" id="PTHR48061:SF2">
    <property type="entry name" value="RECEPTOR LIKE PROTEIN 30-LIKE"/>
    <property type="match status" value="1"/>
</dbReference>
<gene>
    <name evidence="10" type="ORF">KK1_031707</name>
</gene>
<keyword evidence="10" id="KW-0808">Transferase</keyword>
<keyword evidence="5" id="KW-0677">Repeat</keyword>
<dbReference type="InterPro" id="IPR025875">
    <property type="entry name" value="Leu-rich_rpt_4"/>
</dbReference>
<comment type="subcellular location">
    <subcellularLocation>
        <location evidence="1">Membrane</location>
        <topology evidence="1">Single-pass type I membrane protein</topology>
    </subcellularLocation>
</comment>
<dbReference type="EMBL" id="KQ483550">
    <property type="protein sequence ID" value="KYP46681.1"/>
    <property type="molecule type" value="Genomic_DNA"/>
</dbReference>
<evidence type="ECO:0000256" key="3">
    <source>
        <dbReference type="ARBA" id="ARBA00022692"/>
    </source>
</evidence>
<keyword evidence="9" id="KW-0325">Glycoprotein</keyword>
<dbReference type="PANTHER" id="PTHR48061">
    <property type="entry name" value="LEUCINE-RICH REPEAT RECEPTOR PROTEIN KINASE EMS1-LIKE-RELATED"/>
    <property type="match status" value="1"/>
</dbReference>
<dbReference type="InterPro" id="IPR046956">
    <property type="entry name" value="RLP23-like"/>
</dbReference>
<dbReference type="SUPFAM" id="SSF52058">
    <property type="entry name" value="L domain-like"/>
    <property type="match status" value="1"/>
</dbReference>
<evidence type="ECO:0000256" key="9">
    <source>
        <dbReference type="ARBA" id="ARBA00023180"/>
    </source>
</evidence>
<keyword evidence="7" id="KW-0472">Membrane</keyword>
<dbReference type="Proteomes" id="UP000075243">
    <property type="component" value="Unassembled WGS sequence"/>
</dbReference>
<accession>A0A151RVW2</accession>
<evidence type="ECO:0000256" key="1">
    <source>
        <dbReference type="ARBA" id="ARBA00004479"/>
    </source>
</evidence>
<dbReference type="Pfam" id="PF12799">
    <property type="entry name" value="LRR_4"/>
    <property type="match status" value="1"/>
</dbReference>
<evidence type="ECO:0000256" key="2">
    <source>
        <dbReference type="ARBA" id="ARBA00022614"/>
    </source>
</evidence>
<evidence type="ECO:0000256" key="6">
    <source>
        <dbReference type="ARBA" id="ARBA00022989"/>
    </source>
</evidence>
<evidence type="ECO:0000256" key="4">
    <source>
        <dbReference type="ARBA" id="ARBA00022729"/>
    </source>
</evidence>
<protein>
    <submittedName>
        <fullName evidence="10">LRR receptor-like serine/threonine-protein kinase At4g36180 family</fullName>
    </submittedName>
</protein>
<keyword evidence="6" id="KW-1133">Transmembrane helix</keyword>
<evidence type="ECO:0000256" key="8">
    <source>
        <dbReference type="ARBA" id="ARBA00023170"/>
    </source>
</evidence>
<evidence type="ECO:0000256" key="7">
    <source>
        <dbReference type="ARBA" id="ARBA00023136"/>
    </source>
</evidence>
<keyword evidence="8 10" id="KW-0675">Receptor</keyword>
<reference evidence="10" key="1">
    <citation type="journal article" date="2012" name="Nat. Biotechnol.">
        <title>Draft genome sequence of pigeonpea (Cajanus cajan), an orphan legume crop of resource-poor farmers.</title>
        <authorList>
            <person name="Varshney R.K."/>
            <person name="Chen W."/>
            <person name="Li Y."/>
            <person name="Bharti A.K."/>
            <person name="Saxena R.K."/>
            <person name="Schlueter J.A."/>
            <person name="Donoghue M.T."/>
            <person name="Azam S."/>
            <person name="Fan G."/>
            <person name="Whaley A.M."/>
            <person name="Farmer A.D."/>
            <person name="Sheridan J."/>
            <person name="Iwata A."/>
            <person name="Tuteja R."/>
            <person name="Penmetsa R.V."/>
            <person name="Wu W."/>
            <person name="Upadhyaya H.D."/>
            <person name="Yang S.P."/>
            <person name="Shah T."/>
            <person name="Saxena K.B."/>
            <person name="Michael T."/>
            <person name="McCombie W.R."/>
            <person name="Yang B."/>
            <person name="Zhang G."/>
            <person name="Yang H."/>
            <person name="Wang J."/>
            <person name="Spillane C."/>
            <person name="Cook D.R."/>
            <person name="May G.D."/>
            <person name="Xu X."/>
            <person name="Jackson S.A."/>
        </authorList>
    </citation>
    <scope>NUCLEOTIDE SEQUENCE [LARGE SCALE GENOMIC DNA]</scope>
</reference>
<dbReference type="AlphaFoldDB" id="A0A151RVW2"/>
<organism evidence="10 11">
    <name type="scientific">Cajanus cajan</name>
    <name type="common">Pigeon pea</name>
    <name type="synonym">Cajanus indicus</name>
    <dbReference type="NCBI Taxonomy" id="3821"/>
    <lineage>
        <taxon>Eukaryota</taxon>
        <taxon>Viridiplantae</taxon>
        <taxon>Streptophyta</taxon>
        <taxon>Embryophyta</taxon>
        <taxon>Tracheophyta</taxon>
        <taxon>Spermatophyta</taxon>
        <taxon>Magnoliopsida</taxon>
        <taxon>eudicotyledons</taxon>
        <taxon>Gunneridae</taxon>
        <taxon>Pentapetalae</taxon>
        <taxon>rosids</taxon>
        <taxon>fabids</taxon>
        <taxon>Fabales</taxon>
        <taxon>Fabaceae</taxon>
        <taxon>Papilionoideae</taxon>
        <taxon>50 kb inversion clade</taxon>
        <taxon>NPAAA clade</taxon>
        <taxon>indigoferoid/millettioid clade</taxon>
        <taxon>Phaseoleae</taxon>
        <taxon>Cajanus</taxon>
    </lineage>
</organism>
<keyword evidence="11" id="KW-1185">Reference proteome</keyword>
<keyword evidence="3" id="KW-0812">Transmembrane</keyword>
<evidence type="ECO:0000313" key="10">
    <source>
        <dbReference type="EMBL" id="KYP46681.1"/>
    </source>
</evidence>
<evidence type="ECO:0000313" key="11">
    <source>
        <dbReference type="Proteomes" id="UP000075243"/>
    </source>
</evidence>
<name>A0A151RVW2_CAJCA</name>
<dbReference type="Gramene" id="C.cajan_31106.t">
    <property type="protein sequence ID" value="C.cajan_31106.t"/>
    <property type="gene ID" value="C.cajan_31106"/>
</dbReference>